<dbReference type="Gene3D" id="3.40.190.10">
    <property type="entry name" value="Periplasmic binding protein-like II"/>
    <property type="match status" value="1"/>
</dbReference>
<gene>
    <name evidence="7" type="primary">ddpA</name>
    <name evidence="7" type="ORF">BVG79_p1000106</name>
</gene>
<geneLocation type="plasmid" evidence="7">
    <name>unnamed1</name>
</geneLocation>
<dbReference type="Proteomes" id="UP000242447">
    <property type="component" value="Plasmid unnamed1"/>
</dbReference>
<dbReference type="AlphaFoldDB" id="A0A1W6P318"/>
<proteinExistence type="inferred from homology"/>
<dbReference type="KEGG" id="kro:BVG79_p1000106"/>
<dbReference type="Gene3D" id="3.90.76.10">
    <property type="entry name" value="Dipeptide-binding Protein, Domain 1"/>
    <property type="match status" value="1"/>
</dbReference>
<dbReference type="PANTHER" id="PTHR30290">
    <property type="entry name" value="PERIPLASMIC BINDING COMPONENT OF ABC TRANSPORTER"/>
    <property type="match status" value="1"/>
</dbReference>
<evidence type="ECO:0000256" key="5">
    <source>
        <dbReference type="SAM" id="SignalP"/>
    </source>
</evidence>
<evidence type="ECO:0000256" key="2">
    <source>
        <dbReference type="ARBA" id="ARBA00005695"/>
    </source>
</evidence>
<reference evidence="7 8" key="1">
    <citation type="submission" date="2017-02" db="EMBL/GenBank/DDBJ databases">
        <title>Ketogulonicigenium robustum SPU B003 Genome sequencing and assembly.</title>
        <authorList>
            <person name="Li Y."/>
            <person name="Liu L."/>
            <person name="Wang C."/>
            <person name="Zhang M."/>
            <person name="Zhang T."/>
            <person name="Zhang Y."/>
        </authorList>
    </citation>
    <scope>NUCLEOTIDE SEQUENCE [LARGE SCALE GENOMIC DNA]</scope>
    <source>
        <strain evidence="7 8">SPU_B003</strain>
        <plasmid evidence="7 8">unnamed1</plasmid>
    </source>
</reference>
<dbReference type="RefSeq" id="WP_085787489.1">
    <property type="nucleotide sequence ID" value="NZ_CP019938.1"/>
</dbReference>
<accession>A0A1W6P318</accession>
<dbReference type="EMBL" id="CP019938">
    <property type="protein sequence ID" value="ARO15908.1"/>
    <property type="molecule type" value="Genomic_DNA"/>
</dbReference>
<feature type="signal peptide" evidence="5">
    <location>
        <begin position="1"/>
        <end position="27"/>
    </location>
</feature>
<comment type="similarity">
    <text evidence="2">Belongs to the bacterial solute-binding protein 5 family.</text>
</comment>
<evidence type="ECO:0000256" key="3">
    <source>
        <dbReference type="ARBA" id="ARBA00022448"/>
    </source>
</evidence>
<organism evidence="7 8">
    <name type="scientific">Ketogulonicigenium robustum</name>
    <dbReference type="NCBI Taxonomy" id="92947"/>
    <lineage>
        <taxon>Bacteria</taxon>
        <taxon>Pseudomonadati</taxon>
        <taxon>Pseudomonadota</taxon>
        <taxon>Alphaproteobacteria</taxon>
        <taxon>Rhodobacterales</taxon>
        <taxon>Roseobacteraceae</taxon>
        <taxon>Ketogulonicigenium</taxon>
    </lineage>
</organism>
<dbReference type="GO" id="GO:0015833">
    <property type="term" value="P:peptide transport"/>
    <property type="evidence" value="ECO:0007669"/>
    <property type="project" value="TreeGrafter"/>
</dbReference>
<protein>
    <submittedName>
        <fullName evidence="7">Peptide/nickel transport system substrate-binding protein</fullName>
    </submittedName>
</protein>
<dbReference type="InterPro" id="IPR030678">
    <property type="entry name" value="Peptide/Ni-bd"/>
</dbReference>
<evidence type="ECO:0000259" key="6">
    <source>
        <dbReference type="Pfam" id="PF00496"/>
    </source>
</evidence>
<evidence type="ECO:0000256" key="4">
    <source>
        <dbReference type="ARBA" id="ARBA00022729"/>
    </source>
</evidence>
<dbReference type="GO" id="GO:0030288">
    <property type="term" value="C:outer membrane-bounded periplasmic space"/>
    <property type="evidence" value="ECO:0007669"/>
    <property type="project" value="UniProtKB-ARBA"/>
</dbReference>
<evidence type="ECO:0000313" key="7">
    <source>
        <dbReference type="EMBL" id="ARO15908.1"/>
    </source>
</evidence>
<comment type="subcellular location">
    <subcellularLocation>
        <location evidence="1">Periplasm</location>
    </subcellularLocation>
</comment>
<dbReference type="PANTHER" id="PTHR30290:SF9">
    <property type="entry name" value="OLIGOPEPTIDE-BINDING PROTEIN APPA"/>
    <property type="match status" value="1"/>
</dbReference>
<sequence>MTFTTFARSIGLAAFLSTTALGSSAWAQSIAIAIGSEPSTLDPQLRDDGGERMVNDNIYEALLARTPEGELVPGLAAALPEQLDALTWQFKLRDGVTFHNGAPFNAAAVVASVARVIDPANNSEQMAYFGTIAGAEAVDDLTVNITTTGPDPILPSRMYWMKMIEPGHAATGDIASEAVGTGPYKLQSWSRGTDLVLVANADYWGGAPEIDEATYRFVAEPGTRLSGLMAGEFDVVTALMPEFTSAVPKFAAVAGLETSVFVVGTDNEVTGNPLVREALNLAIDRQAMVDSLFMGYAQIAKGSHINPAAFGFNTALDSYPYDPDRARALLAEAGMEGAPITVVGESGRWLKDREQIEAVAAYWAEIGLNVTTDIQEFSVYLDSLMGSGPRPDAIFIANSNELLDADREMSFIYHMDGAAASNSDAEMAAMIDAARVETDVEKRQAMYGEIQQHAHDLNYTVPLFNLQDIYGMSTRMEWQPRSDAKLIIAEMTVSE</sequence>
<evidence type="ECO:0000313" key="8">
    <source>
        <dbReference type="Proteomes" id="UP000242447"/>
    </source>
</evidence>
<dbReference type="PIRSF" id="PIRSF002741">
    <property type="entry name" value="MppA"/>
    <property type="match status" value="1"/>
</dbReference>
<dbReference type="Gene3D" id="3.10.105.10">
    <property type="entry name" value="Dipeptide-binding Protein, Domain 3"/>
    <property type="match status" value="1"/>
</dbReference>
<dbReference type="InterPro" id="IPR039424">
    <property type="entry name" value="SBP_5"/>
</dbReference>
<keyword evidence="8" id="KW-1185">Reference proteome</keyword>
<dbReference type="GO" id="GO:1904680">
    <property type="term" value="F:peptide transmembrane transporter activity"/>
    <property type="evidence" value="ECO:0007669"/>
    <property type="project" value="TreeGrafter"/>
</dbReference>
<dbReference type="GO" id="GO:0043190">
    <property type="term" value="C:ATP-binding cassette (ABC) transporter complex"/>
    <property type="evidence" value="ECO:0007669"/>
    <property type="project" value="InterPro"/>
</dbReference>
<keyword evidence="4 5" id="KW-0732">Signal</keyword>
<keyword evidence="3" id="KW-0813">Transport</keyword>
<dbReference type="Pfam" id="PF00496">
    <property type="entry name" value="SBP_bac_5"/>
    <property type="match status" value="1"/>
</dbReference>
<dbReference type="OrthoDB" id="9803988at2"/>
<evidence type="ECO:0000256" key="1">
    <source>
        <dbReference type="ARBA" id="ARBA00004418"/>
    </source>
</evidence>
<name>A0A1W6P318_9RHOB</name>
<feature type="chain" id="PRO_5013366305" evidence="5">
    <location>
        <begin position="28"/>
        <end position="495"/>
    </location>
</feature>
<dbReference type="SUPFAM" id="SSF53850">
    <property type="entry name" value="Periplasmic binding protein-like II"/>
    <property type="match status" value="1"/>
</dbReference>
<feature type="domain" description="Solute-binding protein family 5" evidence="6">
    <location>
        <begin position="70"/>
        <end position="414"/>
    </location>
</feature>
<dbReference type="InterPro" id="IPR000914">
    <property type="entry name" value="SBP_5_dom"/>
</dbReference>
<keyword evidence="7" id="KW-0614">Plasmid</keyword>